<dbReference type="AlphaFoldDB" id="A0A6G1K6H7"/>
<gene>
    <name evidence="2" type="ORF">K504DRAFT_482531</name>
</gene>
<organism evidence="2 3">
    <name type="scientific">Pleomassaria siparia CBS 279.74</name>
    <dbReference type="NCBI Taxonomy" id="1314801"/>
    <lineage>
        <taxon>Eukaryota</taxon>
        <taxon>Fungi</taxon>
        <taxon>Dikarya</taxon>
        <taxon>Ascomycota</taxon>
        <taxon>Pezizomycotina</taxon>
        <taxon>Dothideomycetes</taxon>
        <taxon>Pleosporomycetidae</taxon>
        <taxon>Pleosporales</taxon>
        <taxon>Pleomassariaceae</taxon>
        <taxon>Pleomassaria</taxon>
    </lineage>
</organism>
<dbReference type="Proteomes" id="UP000799428">
    <property type="component" value="Unassembled WGS sequence"/>
</dbReference>
<feature type="chain" id="PRO_5026012693" evidence="1">
    <location>
        <begin position="19"/>
        <end position="601"/>
    </location>
</feature>
<dbReference type="SUPFAM" id="SSF51445">
    <property type="entry name" value="(Trans)glycosidases"/>
    <property type="match status" value="1"/>
</dbReference>
<proteinExistence type="predicted"/>
<evidence type="ECO:0000313" key="3">
    <source>
        <dbReference type="Proteomes" id="UP000799428"/>
    </source>
</evidence>
<sequence length="601" mass="67789">MIFSVLLLQLLLVSGARAEPPFNNPHGVDIWCGKAYRATDPSFDPGGEIVPPVPWDNLPKLGLLVTPRHTIYLSTETTGYLLFSTLVSTLRGQLFKNETWYRDDPSTKRPFTELSIMIRERSTNKVLVREGSVWIPVNVTDYEVPINLNLLNPSRSDIFLDVIANSPDGIQTYQGGTRFAYLPERNDTGSVARVDSLYGGLEVKSSLLTKGLWKSIFPYSFYVRWDWASETLYNDSSPTNISTFHSLGYNLIHPVPPGGFDSFNATILEKMLSVCDELELYVMYDMRATYQNHDSITAQLARLQQHPSLLLYYTADEPDGWCDPLNATALAYKHIKSIDPYHPVSLVLNCANFYFEDYTAGADIILEDTYPIAVNTSFSTVYHTPCNSTYGDCGCDNCHVGDVQYPDDYTTNRFLDLIVRTDNMYQYQDWQRNRRMKKPVWGVPQAFWDNGSFWDRWPTAAEETVQGVLRINHGAKGIVAWLYPTSPEIEMATSSLATLLTSPDATKFTLGSKRIPLYVVGGGDGLVDAAAWVRDGEMLISIVYMGYESYPGRVAVRLPKLPKLDVDTLFGVKGWWTEGREWLFKDALDALEVTIVKMKVA</sequence>
<feature type="signal peptide" evidence="1">
    <location>
        <begin position="1"/>
        <end position="18"/>
    </location>
</feature>
<name>A0A6G1K6H7_9PLEO</name>
<dbReference type="EMBL" id="MU005772">
    <property type="protein sequence ID" value="KAF2707977.1"/>
    <property type="molecule type" value="Genomic_DNA"/>
</dbReference>
<keyword evidence="3" id="KW-1185">Reference proteome</keyword>
<reference evidence="2" key="1">
    <citation type="journal article" date="2020" name="Stud. Mycol.">
        <title>101 Dothideomycetes genomes: a test case for predicting lifestyles and emergence of pathogens.</title>
        <authorList>
            <person name="Haridas S."/>
            <person name="Albert R."/>
            <person name="Binder M."/>
            <person name="Bloem J."/>
            <person name="Labutti K."/>
            <person name="Salamov A."/>
            <person name="Andreopoulos B."/>
            <person name="Baker S."/>
            <person name="Barry K."/>
            <person name="Bills G."/>
            <person name="Bluhm B."/>
            <person name="Cannon C."/>
            <person name="Castanera R."/>
            <person name="Culley D."/>
            <person name="Daum C."/>
            <person name="Ezra D."/>
            <person name="Gonzalez J."/>
            <person name="Henrissat B."/>
            <person name="Kuo A."/>
            <person name="Liang C."/>
            <person name="Lipzen A."/>
            <person name="Lutzoni F."/>
            <person name="Magnuson J."/>
            <person name="Mondo S."/>
            <person name="Nolan M."/>
            <person name="Ohm R."/>
            <person name="Pangilinan J."/>
            <person name="Park H.-J."/>
            <person name="Ramirez L."/>
            <person name="Alfaro M."/>
            <person name="Sun H."/>
            <person name="Tritt A."/>
            <person name="Yoshinaga Y."/>
            <person name="Zwiers L.-H."/>
            <person name="Turgeon B."/>
            <person name="Goodwin S."/>
            <person name="Spatafora J."/>
            <person name="Crous P."/>
            <person name="Grigoriev I."/>
        </authorList>
    </citation>
    <scope>NUCLEOTIDE SEQUENCE</scope>
    <source>
        <strain evidence="2">CBS 279.74</strain>
    </source>
</reference>
<dbReference type="Gene3D" id="3.20.20.80">
    <property type="entry name" value="Glycosidases"/>
    <property type="match status" value="1"/>
</dbReference>
<keyword evidence="1" id="KW-0732">Signal</keyword>
<evidence type="ECO:0000256" key="1">
    <source>
        <dbReference type="SAM" id="SignalP"/>
    </source>
</evidence>
<protein>
    <submittedName>
        <fullName evidence="2">Uncharacterized protein</fullName>
    </submittedName>
</protein>
<dbReference type="OrthoDB" id="2338662at2759"/>
<evidence type="ECO:0000313" key="2">
    <source>
        <dbReference type="EMBL" id="KAF2707977.1"/>
    </source>
</evidence>
<accession>A0A6G1K6H7</accession>
<dbReference type="InterPro" id="IPR017853">
    <property type="entry name" value="GH"/>
</dbReference>